<accession>A0ACB7PAT0</accession>
<name>A0ACB7PAT0_9PEZI</name>
<organism evidence="1 2">
    <name type="scientific">Chaetomium tenue</name>
    <dbReference type="NCBI Taxonomy" id="1854479"/>
    <lineage>
        <taxon>Eukaryota</taxon>
        <taxon>Fungi</taxon>
        <taxon>Dikarya</taxon>
        <taxon>Ascomycota</taxon>
        <taxon>Pezizomycotina</taxon>
        <taxon>Sordariomycetes</taxon>
        <taxon>Sordariomycetidae</taxon>
        <taxon>Sordariales</taxon>
        <taxon>Chaetomiaceae</taxon>
        <taxon>Chaetomium</taxon>
    </lineage>
</organism>
<evidence type="ECO:0000313" key="2">
    <source>
        <dbReference type="Proteomes" id="UP000724584"/>
    </source>
</evidence>
<comment type="caution">
    <text evidence="1">The sequence shown here is derived from an EMBL/GenBank/DDBJ whole genome shotgun (WGS) entry which is preliminary data.</text>
</comment>
<evidence type="ECO:0000313" key="1">
    <source>
        <dbReference type="EMBL" id="KAH6635951.1"/>
    </source>
</evidence>
<gene>
    <name evidence="1" type="ORF">F5144DRAFT_161176</name>
</gene>
<dbReference type="EMBL" id="JAGIZQ010000003">
    <property type="protein sequence ID" value="KAH6635951.1"/>
    <property type="molecule type" value="Genomic_DNA"/>
</dbReference>
<proteinExistence type="predicted"/>
<dbReference type="Proteomes" id="UP000724584">
    <property type="component" value="Unassembled WGS sequence"/>
</dbReference>
<keyword evidence="2" id="KW-1185">Reference proteome</keyword>
<protein>
    <submittedName>
        <fullName evidence="1">Glycosyltransferase family 32 protein</fullName>
    </submittedName>
</protein>
<sequence length="333" mass="37650">MGSTSRPIRVRRVRPGSSALVLFLVLYGLWYAQDLLHDTLTLASLPLTWPRYSEHFYLSAELDDFDVTFANYSIHQTSAAPFPDRVPPILHHISLGSGAATHSKWSEVRQSCLDMHPGWEAFLWTDETADKLVSQHFPELYNMWTTYRYPIEKVDALRYMVLYHHGGVILDMDLQCKRALGPLRRFEFVAPAAHPTGLSISFMMASKGNTYVRQLVDNLHRYNRQWLGLPYPTVMFSTGCHYASTIHAIQPNRAELKVLAGPKENPNMHNLNGRVSTPILNHFGSSSWHSYDAAIIVLLGKTHGWALPVVGVAAVGLVFYGARRLKRRAGLRV</sequence>
<reference evidence="1 2" key="1">
    <citation type="journal article" date="2021" name="Nat. Commun.">
        <title>Genetic determinants of endophytism in the Arabidopsis root mycobiome.</title>
        <authorList>
            <person name="Mesny F."/>
            <person name="Miyauchi S."/>
            <person name="Thiergart T."/>
            <person name="Pickel B."/>
            <person name="Atanasova L."/>
            <person name="Karlsson M."/>
            <person name="Huettel B."/>
            <person name="Barry K.W."/>
            <person name="Haridas S."/>
            <person name="Chen C."/>
            <person name="Bauer D."/>
            <person name="Andreopoulos W."/>
            <person name="Pangilinan J."/>
            <person name="LaButti K."/>
            <person name="Riley R."/>
            <person name="Lipzen A."/>
            <person name="Clum A."/>
            <person name="Drula E."/>
            <person name="Henrissat B."/>
            <person name="Kohler A."/>
            <person name="Grigoriev I.V."/>
            <person name="Martin F.M."/>
            <person name="Hacquard S."/>
        </authorList>
    </citation>
    <scope>NUCLEOTIDE SEQUENCE [LARGE SCALE GENOMIC DNA]</scope>
    <source>
        <strain evidence="1 2">MPI-SDFR-AT-0079</strain>
    </source>
</reference>